<organism evidence="3 4">
    <name type="scientific">Urbifossiella limnaea</name>
    <dbReference type="NCBI Taxonomy" id="2528023"/>
    <lineage>
        <taxon>Bacteria</taxon>
        <taxon>Pseudomonadati</taxon>
        <taxon>Planctomycetota</taxon>
        <taxon>Planctomycetia</taxon>
        <taxon>Gemmatales</taxon>
        <taxon>Gemmataceae</taxon>
        <taxon>Urbifossiella</taxon>
    </lineage>
</organism>
<feature type="domain" description="Transglutaminase-like" evidence="2">
    <location>
        <begin position="482"/>
        <end position="560"/>
    </location>
</feature>
<keyword evidence="1" id="KW-1133">Transmembrane helix</keyword>
<feature type="transmembrane region" description="Helical" evidence="1">
    <location>
        <begin position="189"/>
        <end position="207"/>
    </location>
</feature>
<evidence type="ECO:0000313" key="3">
    <source>
        <dbReference type="EMBL" id="QDU21576.1"/>
    </source>
</evidence>
<dbReference type="RefSeq" id="WP_145240620.1">
    <property type="nucleotide sequence ID" value="NZ_CP036273.1"/>
</dbReference>
<keyword evidence="4" id="KW-1185">Reference proteome</keyword>
<dbReference type="Proteomes" id="UP000319576">
    <property type="component" value="Chromosome"/>
</dbReference>
<dbReference type="KEGG" id="uli:ETAA1_35460"/>
<dbReference type="GO" id="GO:0003810">
    <property type="term" value="F:protein-glutamine gamma-glutamyltransferase activity"/>
    <property type="evidence" value="ECO:0007669"/>
    <property type="project" value="UniProtKB-EC"/>
</dbReference>
<evidence type="ECO:0000313" key="4">
    <source>
        <dbReference type="Proteomes" id="UP000319576"/>
    </source>
</evidence>
<feature type="transmembrane region" description="Helical" evidence="1">
    <location>
        <begin position="123"/>
        <end position="143"/>
    </location>
</feature>
<feature type="transmembrane region" description="Helical" evidence="1">
    <location>
        <begin position="33"/>
        <end position="50"/>
    </location>
</feature>
<feature type="transmembrane region" description="Helical" evidence="1">
    <location>
        <begin position="94"/>
        <end position="116"/>
    </location>
</feature>
<reference evidence="3 4" key="1">
    <citation type="submission" date="2019-02" db="EMBL/GenBank/DDBJ databases">
        <title>Deep-cultivation of Planctomycetes and their phenomic and genomic characterization uncovers novel biology.</title>
        <authorList>
            <person name="Wiegand S."/>
            <person name="Jogler M."/>
            <person name="Boedeker C."/>
            <person name="Pinto D."/>
            <person name="Vollmers J."/>
            <person name="Rivas-Marin E."/>
            <person name="Kohn T."/>
            <person name="Peeters S.H."/>
            <person name="Heuer A."/>
            <person name="Rast P."/>
            <person name="Oberbeckmann S."/>
            <person name="Bunk B."/>
            <person name="Jeske O."/>
            <person name="Meyerdierks A."/>
            <person name="Storesund J.E."/>
            <person name="Kallscheuer N."/>
            <person name="Luecker S."/>
            <person name="Lage O.M."/>
            <person name="Pohl T."/>
            <person name="Merkel B.J."/>
            <person name="Hornburger P."/>
            <person name="Mueller R.-W."/>
            <person name="Bruemmer F."/>
            <person name="Labrenz M."/>
            <person name="Spormann A.M."/>
            <person name="Op den Camp H."/>
            <person name="Overmann J."/>
            <person name="Amann R."/>
            <person name="Jetten M.S.M."/>
            <person name="Mascher T."/>
            <person name="Medema M.H."/>
            <person name="Devos D.P."/>
            <person name="Kaster A.-K."/>
            <person name="Ovreas L."/>
            <person name="Rohde M."/>
            <person name="Galperin M.Y."/>
            <person name="Jogler C."/>
        </authorList>
    </citation>
    <scope>NUCLEOTIDE SEQUENCE [LARGE SCALE GENOMIC DNA]</scope>
    <source>
        <strain evidence="3 4">ETA_A1</strain>
    </source>
</reference>
<keyword evidence="3" id="KW-0012">Acyltransferase</keyword>
<name>A0A517XVQ7_9BACT</name>
<dbReference type="InterPro" id="IPR021878">
    <property type="entry name" value="TgpA_N"/>
</dbReference>
<dbReference type="Pfam" id="PF11992">
    <property type="entry name" value="TgpA_N"/>
    <property type="match status" value="1"/>
</dbReference>
<dbReference type="EC" id="2.3.2.13" evidence="3"/>
<feature type="transmembrane region" description="Helical" evidence="1">
    <location>
        <begin position="604"/>
        <end position="625"/>
    </location>
</feature>
<evidence type="ECO:0000259" key="2">
    <source>
        <dbReference type="SMART" id="SM00460"/>
    </source>
</evidence>
<sequence length="720" mass="77453">MTADPAFRLSTFLTLGLACAALGAAEAQLLPEVAAFATAVVVTLAVVYRLDGRAEVLSPQAATNLGLGLALAGAGWAGVRIVRETRAGDFVAVGWGVFVVLLLTPILMVLSVSFVLRRDKDVGVYWYLHAIGLGVVVLAAAIARRPWEVAALVAYAAAAVWGLARFALARGGAAPAAGRRAGLMRAAGWFTLAVMVATPVFAVTPPAPVEIEKFELAAARIEVGFSPDQGVDLTRTGELTSVQAVIFHVDVDENGKPKIDLPQELRWRGRLLAHYAHGSWRREAIFRMPQVVDLAVQKEDWTPPDLGPGGYRIRYTVPASLRSEFLAEPVVWRPGRTVPLANVYEGQPPRPWIPLADGSFFRQIGRPDQRRTLEYVQHTAPLPDPDLGVGFLRTGTLDPELTKNPVPAVRAFTNQLLPRLIREGKLSADAGTLNPVNNRLADENHEAVARAFTAFLSEAPEYTYTLNLTRPRPDLDPVEEFLEHSKTGHCERYASALVLMLRAQGIPAALAVGFKGHEHLGEGRYVIPQDHAHAWAVALVSRPDAGGGRVWHWLSLDPSPGEGISTLAAAGEKVSGWAWVWDRLLDATPEERLEAIGDLASNPIVQGVVATIAVLAAAAWGVRLLRRARVAAGARNPWLDPLYAVLAPHGFTPAADETPREFAARVSAALGGHPAAAIPPAWVERYYAQRFGGATVTPPRTVDLDALRAAMTELSPGGTR</sequence>
<dbReference type="PANTHER" id="PTHR42736:SF1">
    <property type="entry name" value="PROTEIN-GLUTAMINE GAMMA-GLUTAMYLTRANSFERASE"/>
    <property type="match status" value="1"/>
</dbReference>
<keyword evidence="1" id="KW-0812">Transmembrane</keyword>
<proteinExistence type="predicted"/>
<keyword evidence="1" id="KW-0472">Membrane</keyword>
<dbReference type="AlphaFoldDB" id="A0A517XVQ7"/>
<dbReference type="InterPro" id="IPR052901">
    <property type="entry name" value="Bact_TGase-like"/>
</dbReference>
<feature type="transmembrane region" description="Helical" evidence="1">
    <location>
        <begin position="62"/>
        <end position="82"/>
    </location>
</feature>
<accession>A0A517XVQ7</accession>
<dbReference type="PANTHER" id="PTHR42736">
    <property type="entry name" value="PROTEIN-GLUTAMINE GAMMA-GLUTAMYLTRANSFERASE"/>
    <property type="match status" value="1"/>
</dbReference>
<protein>
    <submittedName>
        <fullName evidence="3">Protein-glutamine gamma-glutamyltransferase</fullName>
        <ecNumber evidence="3">2.3.2.13</ecNumber>
    </submittedName>
</protein>
<dbReference type="InterPro" id="IPR038765">
    <property type="entry name" value="Papain-like_cys_pep_sf"/>
</dbReference>
<feature type="transmembrane region" description="Helical" evidence="1">
    <location>
        <begin position="149"/>
        <end position="168"/>
    </location>
</feature>
<gene>
    <name evidence="3" type="primary">tgpA_2</name>
    <name evidence="3" type="ORF">ETAA1_35460</name>
</gene>
<dbReference type="SUPFAM" id="SSF54001">
    <property type="entry name" value="Cysteine proteinases"/>
    <property type="match status" value="1"/>
</dbReference>
<dbReference type="SMART" id="SM00460">
    <property type="entry name" value="TGc"/>
    <property type="match status" value="1"/>
</dbReference>
<evidence type="ECO:0000256" key="1">
    <source>
        <dbReference type="SAM" id="Phobius"/>
    </source>
</evidence>
<dbReference type="InterPro" id="IPR002931">
    <property type="entry name" value="Transglutaminase-like"/>
</dbReference>
<dbReference type="EMBL" id="CP036273">
    <property type="protein sequence ID" value="QDU21576.1"/>
    <property type="molecule type" value="Genomic_DNA"/>
</dbReference>
<dbReference type="OrthoDB" id="9804872at2"/>
<dbReference type="Pfam" id="PF01841">
    <property type="entry name" value="Transglut_core"/>
    <property type="match status" value="1"/>
</dbReference>
<dbReference type="Gene3D" id="3.10.620.30">
    <property type="match status" value="1"/>
</dbReference>
<keyword evidence="3" id="KW-0808">Transferase</keyword>